<dbReference type="GO" id="GO:0004029">
    <property type="term" value="F:aldehyde dehydrogenase (NAD+) activity"/>
    <property type="evidence" value="ECO:0007669"/>
    <property type="project" value="TreeGrafter"/>
</dbReference>
<accession>A0A1D9P8Q5</accession>
<feature type="domain" description="NAD-dependent epimerase/dehydratase" evidence="1">
    <location>
        <begin position="8"/>
        <end position="175"/>
    </location>
</feature>
<dbReference type="GO" id="GO:0005737">
    <property type="term" value="C:cytoplasm"/>
    <property type="evidence" value="ECO:0007669"/>
    <property type="project" value="TreeGrafter"/>
</dbReference>
<keyword evidence="3" id="KW-1185">Reference proteome</keyword>
<dbReference type="EMBL" id="CP017774">
    <property type="protein sequence ID" value="AOZ98953.1"/>
    <property type="molecule type" value="Genomic_DNA"/>
</dbReference>
<gene>
    <name evidence="2" type="ORF">BIW12_05625</name>
</gene>
<dbReference type="InterPro" id="IPR001509">
    <property type="entry name" value="Epimerase_deHydtase"/>
</dbReference>
<dbReference type="SUPFAM" id="SSF51735">
    <property type="entry name" value="NAD(P)-binding Rossmann-fold domains"/>
    <property type="match status" value="1"/>
</dbReference>
<reference evidence="2 3" key="1">
    <citation type="submission" date="2016-10" db="EMBL/GenBank/DDBJ databases">
        <title>Complete Genome Sequence of Flavobacterium sp. PK15.</title>
        <authorList>
            <person name="Ekwe A."/>
            <person name="Kim S.B."/>
        </authorList>
    </citation>
    <scope>NUCLEOTIDE SEQUENCE [LARGE SCALE GENOMIC DNA]</scope>
    <source>
        <strain evidence="2 3">PK15</strain>
    </source>
</reference>
<organism evidence="2 3">
    <name type="scientific">Flavobacterium commune</name>
    <dbReference type="NCBI Taxonomy" id="1306519"/>
    <lineage>
        <taxon>Bacteria</taxon>
        <taxon>Pseudomonadati</taxon>
        <taxon>Bacteroidota</taxon>
        <taxon>Flavobacteriia</taxon>
        <taxon>Flavobacteriales</taxon>
        <taxon>Flavobacteriaceae</taxon>
        <taxon>Flavobacterium</taxon>
    </lineage>
</organism>
<name>A0A1D9P8Q5_9FLAO</name>
<dbReference type="PANTHER" id="PTHR48079:SF6">
    <property type="entry name" value="NAD(P)-BINDING DOMAIN-CONTAINING PROTEIN-RELATED"/>
    <property type="match status" value="1"/>
</dbReference>
<dbReference type="AlphaFoldDB" id="A0A1D9P8Q5"/>
<dbReference type="RefSeq" id="WP_071184198.1">
    <property type="nucleotide sequence ID" value="NZ_CP017774.1"/>
</dbReference>
<dbReference type="InterPro" id="IPR036291">
    <property type="entry name" value="NAD(P)-bd_dom_sf"/>
</dbReference>
<evidence type="ECO:0000259" key="1">
    <source>
        <dbReference type="Pfam" id="PF01370"/>
    </source>
</evidence>
<dbReference type="KEGG" id="fcm:BIW12_05625"/>
<dbReference type="Pfam" id="PF01370">
    <property type="entry name" value="Epimerase"/>
    <property type="match status" value="1"/>
</dbReference>
<dbReference type="Gene3D" id="3.40.50.720">
    <property type="entry name" value="NAD(P)-binding Rossmann-like Domain"/>
    <property type="match status" value="1"/>
</dbReference>
<evidence type="ECO:0000313" key="2">
    <source>
        <dbReference type="EMBL" id="AOZ98953.1"/>
    </source>
</evidence>
<dbReference type="OrthoDB" id="751203at2"/>
<proteinExistence type="predicted"/>
<dbReference type="Proteomes" id="UP000178198">
    <property type="component" value="Chromosome"/>
</dbReference>
<sequence>MTQISILGCGWLGLPLAKALLKEGFSIKGSTTSAEKLATLEENGIQSFLLALDANTVPDVFADFLAGSKTLIIAIPPKLRGKNKDYSDAQNNSFVKKIENLLPFIENSSIKNVLFISSTAVYGEANDVVDENSPTIPVTESGKQLLEIEKLLLAKTHFKTTVLRFGGLIGEDRNPARFLAGKENVPNPEAPINLIDLEDCIGIIIKILTTATWNTTLNAVTPFHPSREAYYTQKALEENLIPPTFNHENPSIGKTILSDYLIEKLNYTFTKNPL</sequence>
<dbReference type="PANTHER" id="PTHR48079">
    <property type="entry name" value="PROTEIN YEEZ"/>
    <property type="match status" value="1"/>
</dbReference>
<protein>
    <submittedName>
        <fullName evidence="2">NAD(P)-dependent oxidoreductase</fullName>
    </submittedName>
</protein>
<dbReference type="STRING" id="1306519.BIW12_05625"/>
<evidence type="ECO:0000313" key="3">
    <source>
        <dbReference type="Proteomes" id="UP000178198"/>
    </source>
</evidence>
<dbReference type="InterPro" id="IPR051783">
    <property type="entry name" value="NAD(P)-dependent_oxidoreduct"/>
</dbReference>